<dbReference type="InterPro" id="IPR035992">
    <property type="entry name" value="Ricin_B-like_lectins"/>
</dbReference>
<name>A0A060C6F5_9STRE</name>
<dbReference type="PROSITE" id="PS50231">
    <property type="entry name" value="RICIN_B_LECTIN"/>
    <property type="match status" value="1"/>
</dbReference>
<dbReference type="Gene3D" id="2.80.10.50">
    <property type="match status" value="1"/>
</dbReference>
<evidence type="ECO:0000313" key="2">
    <source>
        <dbReference type="EMBL" id="AIA88316.1"/>
    </source>
</evidence>
<dbReference type="EMBL" id="KF121035">
    <property type="protein sequence ID" value="AIA88316.1"/>
    <property type="molecule type" value="Genomic_DNA"/>
</dbReference>
<organism evidence="2">
    <name type="scientific">uncultured Streptococcus sp</name>
    <dbReference type="NCBI Taxonomy" id="83427"/>
    <lineage>
        <taxon>Bacteria</taxon>
        <taxon>Bacillati</taxon>
        <taxon>Bacillota</taxon>
        <taxon>Bacilli</taxon>
        <taxon>Lactobacillales</taxon>
        <taxon>Streptococcaceae</taxon>
        <taxon>Streptococcus</taxon>
        <taxon>environmental samples</taxon>
    </lineage>
</organism>
<feature type="domain" description="Ricin B lectin" evidence="1">
    <location>
        <begin position="3"/>
        <end position="66"/>
    </location>
</feature>
<sequence length="67" mass="6824">MRSACSGLALDVANASTASGANVQMYVVNGTAAQTWKFSTQKSSLSNGLYTISSALDSDYVLDVAGG</sequence>
<proteinExistence type="predicted"/>
<dbReference type="Pfam" id="PF14200">
    <property type="entry name" value="RicinB_lectin_2"/>
    <property type="match status" value="1"/>
</dbReference>
<dbReference type="SUPFAM" id="SSF50370">
    <property type="entry name" value="Ricin B-like lectins"/>
    <property type="match status" value="1"/>
</dbReference>
<accession>A0A060C6F5</accession>
<dbReference type="CDD" id="cd00161">
    <property type="entry name" value="beta-trefoil_Ricin-like"/>
    <property type="match status" value="1"/>
</dbReference>
<evidence type="ECO:0000259" key="1">
    <source>
        <dbReference type="Pfam" id="PF14200"/>
    </source>
</evidence>
<dbReference type="InterPro" id="IPR000772">
    <property type="entry name" value="Ricin_B_lectin"/>
</dbReference>
<protein>
    <submittedName>
        <fullName evidence="2">CAZy families CBM13 protein</fullName>
    </submittedName>
</protein>
<dbReference type="AlphaFoldDB" id="A0A060C6F5"/>
<reference evidence="2" key="1">
    <citation type="journal article" date="2013" name="Environ. Microbiol.">
        <title>Seasonally variable intestinal metagenomes of the red palm weevil (Rhynchophorus ferrugineus).</title>
        <authorList>
            <person name="Jia S."/>
            <person name="Zhang X."/>
            <person name="Zhang G."/>
            <person name="Yin A."/>
            <person name="Zhang S."/>
            <person name="Li F."/>
            <person name="Wang L."/>
            <person name="Zhao D."/>
            <person name="Yun Q."/>
            <person name="Tala"/>
            <person name="Wang J."/>
            <person name="Sun G."/>
            <person name="Baabdullah M."/>
            <person name="Yu X."/>
            <person name="Hu S."/>
            <person name="Al-Mssallem I.S."/>
            <person name="Yu J."/>
        </authorList>
    </citation>
    <scope>NUCLEOTIDE SEQUENCE</scope>
</reference>
<feature type="non-terminal residue" evidence="2">
    <location>
        <position position="67"/>
    </location>
</feature>